<accession>A0A238KFH2</accession>
<dbReference type="CDD" id="cd06533">
    <property type="entry name" value="Glyco_transf_WecG_TagA"/>
    <property type="match status" value="1"/>
</dbReference>
<reference evidence="6" key="1">
    <citation type="submission" date="2017-05" db="EMBL/GenBank/DDBJ databases">
        <authorList>
            <person name="Rodrigo-Torres L."/>
            <person name="Arahal R. D."/>
            <person name="Lucena T."/>
        </authorList>
    </citation>
    <scope>NUCLEOTIDE SEQUENCE [LARGE SCALE GENOMIC DNA]</scope>
    <source>
        <strain evidence="6">CECT 8715</strain>
    </source>
</reference>
<dbReference type="OrthoDB" id="9808602at2"/>
<comment type="similarity">
    <text evidence="1">Belongs to the bacterial sugar transferase family.</text>
</comment>
<dbReference type="PANTHER" id="PTHR30576:SF10">
    <property type="entry name" value="SLL5057 PROTEIN"/>
    <property type="match status" value="1"/>
</dbReference>
<keyword evidence="3" id="KW-1133">Transmembrane helix</keyword>
<dbReference type="AlphaFoldDB" id="A0A238KFH2"/>
<evidence type="ECO:0000256" key="1">
    <source>
        <dbReference type="ARBA" id="ARBA00006464"/>
    </source>
</evidence>
<keyword evidence="6" id="KW-1185">Reference proteome</keyword>
<evidence type="ECO:0000313" key="6">
    <source>
        <dbReference type="Proteomes" id="UP000202485"/>
    </source>
</evidence>
<proteinExistence type="inferred from homology"/>
<dbReference type="EMBL" id="FXYG01000002">
    <property type="protein sequence ID" value="SMX40766.1"/>
    <property type="molecule type" value="Genomic_DNA"/>
</dbReference>
<dbReference type="PANTHER" id="PTHR30576">
    <property type="entry name" value="COLANIC BIOSYNTHESIS UDP-GLUCOSE LIPID CARRIER TRANSFERASE"/>
    <property type="match status" value="1"/>
</dbReference>
<feature type="domain" description="Bacterial sugar transferase" evidence="4">
    <location>
        <begin position="265"/>
        <end position="451"/>
    </location>
</feature>
<keyword evidence="3" id="KW-0812">Transmembrane</keyword>
<dbReference type="InterPro" id="IPR003362">
    <property type="entry name" value="Bact_transf"/>
</dbReference>
<organism evidence="5 6">
    <name type="scientific">Ruegeria arenilitoris</name>
    <dbReference type="NCBI Taxonomy" id="1173585"/>
    <lineage>
        <taxon>Bacteria</taxon>
        <taxon>Pseudomonadati</taxon>
        <taxon>Pseudomonadota</taxon>
        <taxon>Alphaproteobacteria</taxon>
        <taxon>Rhodobacterales</taxon>
        <taxon>Roseobacteraceae</taxon>
        <taxon>Ruegeria</taxon>
    </lineage>
</organism>
<name>A0A238KFH2_9RHOB</name>
<sequence>MHFQAAHALFDGAHTTPGTALPITEILGQPVVNAESGPVITTLLDGHRRTVFFLNAHCANVRAKNDQYRAALPQADFVLPDGIGVELAAAMQGEHLAENLNGTDFVPRLVRRAAKLGQSVYLLGGTPGTAQAAAARLQDMAPGLRIAGSRDGFGGIERTDEALDEINQSGADILLVAMGVPLQELWITRHRARLNPNLVLGVGALFDFLAGNVRRAPGIVRRVRMEWAWRLAMEPRRMARRYLIGNFEFLGRCVAQALGGLTPSRSLDLTVALAAMTVLALPMLAIAALVRLDSRGPALFRQTRVGRNGVPFTVYKFRSMTTDAEAQRASLLAQSDRAGVCFKARHDPRVTRVGKVLRRFSLDELPQILNVMKGDMSIVGPRPALPEEVAKYPPRALERLAVRPGITGLWQVSGRAAIDFDRMIDLDTAYVRSRSALLDLMLIAMTVRAVVSGRGAY</sequence>
<keyword evidence="3" id="KW-0472">Membrane</keyword>
<dbReference type="NCBIfam" id="TIGR00696">
    <property type="entry name" value="wecG_tagA_cpsF"/>
    <property type="match status" value="1"/>
</dbReference>
<dbReference type="GO" id="GO:0000271">
    <property type="term" value="P:polysaccharide biosynthetic process"/>
    <property type="evidence" value="ECO:0007669"/>
    <property type="project" value="UniProtKB-KW"/>
</dbReference>
<keyword evidence="2" id="KW-0270">Exopolysaccharide synthesis</keyword>
<dbReference type="RefSeq" id="WP_093963311.1">
    <property type="nucleotide sequence ID" value="NZ_FXYG01000002.1"/>
</dbReference>
<dbReference type="Pfam" id="PF03808">
    <property type="entry name" value="Glyco_tran_WecG"/>
    <property type="match status" value="1"/>
</dbReference>
<dbReference type="Proteomes" id="UP000202485">
    <property type="component" value="Unassembled WGS sequence"/>
</dbReference>
<dbReference type="InterPro" id="IPR004629">
    <property type="entry name" value="WecG_TagA_CpsF"/>
</dbReference>
<dbReference type="GO" id="GO:0016780">
    <property type="term" value="F:phosphotransferase activity, for other substituted phosphate groups"/>
    <property type="evidence" value="ECO:0007669"/>
    <property type="project" value="TreeGrafter"/>
</dbReference>
<evidence type="ECO:0000256" key="2">
    <source>
        <dbReference type="ARBA" id="ARBA00023169"/>
    </source>
</evidence>
<evidence type="ECO:0000313" key="5">
    <source>
        <dbReference type="EMBL" id="SMX40766.1"/>
    </source>
</evidence>
<evidence type="ECO:0000256" key="3">
    <source>
        <dbReference type="SAM" id="Phobius"/>
    </source>
</evidence>
<dbReference type="EC" id="2.-.-.-" evidence="5"/>
<feature type="transmembrane region" description="Helical" evidence="3">
    <location>
        <begin position="271"/>
        <end position="292"/>
    </location>
</feature>
<keyword evidence="5" id="KW-0808">Transferase</keyword>
<evidence type="ECO:0000259" key="4">
    <source>
        <dbReference type="Pfam" id="PF02397"/>
    </source>
</evidence>
<gene>
    <name evidence="5" type="primary">epsL_2</name>
    <name evidence="5" type="ORF">RUA8715_01777</name>
</gene>
<protein>
    <submittedName>
        <fullName evidence="5">Putative sugar transferase EpsL</fullName>
        <ecNumber evidence="5">2.-.-.-</ecNumber>
    </submittedName>
</protein>
<dbReference type="Pfam" id="PF02397">
    <property type="entry name" value="Bac_transf"/>
    <property type="match status" value="1"/>
</dbReference>